<dbReference type="GeneID" id="5235455"/>
<dbReference type="Proteomes" id="UP000001996">
    <property type="component" value="Unassembled WGS sequence"/>
</dbReference>
<dbReference type="STRING" id="379508.A5DTB9"/>
<feature type="region of interest" description="Disordered" evidence="1">
    <location>
        <begin position="792"/>
        <end position="834"/>
    </location>
</feature>
<dbReference type="PANTHER" id="PTHR16469">
    <property type="entry name" value="UBIQUITIN-ASSOCIATED AND SH3 DOMAIN-CONTAINING BA-RELATED"/>
    <property type="match status" value="1"/>
</dbReference>
<feature type="region of interest" description="Disordered" evidence="1">
    <location>
        <begin position="439"/>
        <end position="459"/>
    </location>
</feature>
<feature type="compositionally biased region" description="Acidic residues" evidence="1">
    <location>
        <begin position="645"/>
        <end position="672"/>
    </location>
</feature>
<organism evidence="2 3">
    <name type="scientific">Lodderomyces elongisporus (strain ATCC 11503 / CBS 2605 / JCM 1781 / NBRC 1676 / NRRL YB-4239)</name>
    <name type="common">Yeast</name>
    <name type="synonym">Saccharomyces elongisporus</name>
    <dbReference type="NCBI Taxonomy" id="379508"/>
    <lineage>
        <taxon>Eukaryota</taxon>
        <taxon>Fungi</taxon>
        <taxon>Dikarya</taxon>
        <taxon>Ascomycota</taxon>
        <taxon>Saccharomycotina</taxon>
        <taxon>Pichiomycetes</taxon>
        <taxon>Debaryomycetaceae</taxon>
        <taxon>Candida/Lodderomyces clade</taxon>
        <taxon>Lodderomyces</taxon>
    </lineage>
</organism>
<feature type="compositionally biased region" description="Polar residues" evidence="1">
    <location>
        <begin position="372"/>
        <end position="391"/>
    </location>
</feature>
<gene>
    <name evidence="2" type="ORF">LELG_00605</name>
</gene>
<name>A5DTB9_LODEL</name>
<feature type="compositionally biased region" description="Polar residues" evidence="1">
    <location>
        <begin position="597"/>
        <end position="607"/>
    </location>
</feature>
<keyword evidence="3" id="KW-1185">Reference proteome</keyword>
<reference evidence="2 3" key="1">
    <citation type="journal article" date="2009" name="Nature">
        <title>Evolution of pathogenicity and sexual reproduction in eight Candida genomes.</title>
        <authorList>
            <person name="Butler G."/>
            <person name="Rasmussen M.D."/>
            <person name="Lin M.F."/>
            <person name="Santos M.A."/>
            <person name="Sakthikumar S."/>
            <person name="Munro C.A."/>
            <person name="Rheinbay E."/>
            <person name="Grabherr M."/>
            <person name="Forche A."/>
            <person name="Reedy J.L."/>
            <person name="Agrafioti I."/>
            <person name="Arnaud M.B."/>
            <person name="Bates S."/>
            <person name="Brown A.J."/>
            <person name="Brunke S."/>
            <person name="Costanzo M.C."/>
            <person name="Fitzpatrick D.A."/>
            <person name="de Groot P.W."/>
            <person name="Harris D."/>
            <person name="Hoyer L.L."/>
            <person name="Hube B."/>
            <person name="Klis F.M."/>
            <person name="Kodira C."/>
            <person name="Lennard N."/>
            <person name="Logue M.E."/>
            <person name="Martin R."/>
            <person name="Neiman A.M."/>
            <person name="Nikolaou E."/>
            <person name="Quail M.A."/>
            <person name="Quinn J."/>
            <person name="Santos M.C."/>
            <person name="Schmitzberger F.F."/>
            <person name="Sherlock G."/>
            <person name="Shah P."/>
            <person name="Silverstein K.A."/>
            <person name="Skrzypek M.S."/>
            <person name="Soll D."/>
            <person name="Staggs R."/>
            <person name="Stansfield I."/>
            <person name="Stumpf M.P."/>
            <person name="Sudbery P.E."/>
            <person name="Srikantha T."/>
            <person name="Zeng Q."/>
            <person name="Berman J."/>
            <person name="Berriman M."/>
            <person name="Heitman J."/>
            <person name="Gow N.A."/>
            <person name="Lorenz M.C."/>
            <person name="Birren B.W."/>
            <person name="Kellis M."/>
            <person name="Cuomo C.A."/>
        </authorList>
    </citation>
    <scope>NUCLEOTIDE SEQUENCE [LARGE SCALE GENOMIC DNA]</scope>
    <source>
        <strain evidence="3">ATCC 11503 / BCRC 21390 / CBS 2605 / JCM 1781 / NBRC 1676 / NRRL YB-4239</strain>
    </source>
</reference>
<feature type="compositionally biased region" description="Low complexity" evidence="1">
    <location>
        <begin position="581"/>
        <end position="590"/>
    </location>
</feature>
<feature type="region of interest" description="Disordered" evidence="1">
    <location>
        <begin position="371"/>
        <end position="391"/>
    </location>
</feature>
<evidence type="ECO:0000313" key="2">
    <source>
        <dbReference type="EMBL" id="EDK42427.1"/>
    </source>
</evidence>
<dbReference type="PANTHER" id="PTHR16469:SF27">
    <property type="entry name" value="UBIQUITIN-ASSOCIATED AND SH3 DOMAIN-CONTAINING BA-RELATED"/>
    <property type="match status" value="1"/>
</dbReference>
<accession>A5DTB9</accession>
<evidence type="ECO:0000313" key="3">
    <source>
        <dbReference type="Proteomes" id="UP000001996"/>
    </source>
</evidence>
<feature type="compositionally biased region" description="Basic and acidic residues" evidence="1">
    <location>
        <begin position="673"/>
        <end position="684"/>
    </location>
</feature>
<dbReference type="InParanoid" id="A5DTB9"/>
<dbReference type="VEuPathDB" id="FungiDB:LELG_00605"/>
<dbReference type="InterPro" id="IPR051710">
    <property type="entry name" value="Phosphatase_SH3-domain"/>
</dbReference>
<dbReference type="SUPFAM" id="SSF53254">
    <property type="entry name" value="Phosphoglycerate mutase-like"/>
    <property type="match status" value="1"/>
</dbReference>
<dbReference type="AlphaFoldDB" id="A5DTB9"/>
<feature type="compositionally biased region" description="Polar residues" evidence="1">
    <location>
        <begin position="746"/>
        <end position="773"/>
    </location>
</feature>
<evidence type="ECO:0000256" key="1">
    <source>
        <dbReference type="SAM" id="MobiDB-lite"/>
    </source>
</evidence>
<dbReference type="Gene3D" id="3.40.50.1240">
    <property type="entry name" value="Phosphoglycerate mutase-like"/>
    <property type="match status" value="1"/>
</dbReference>
<dbReference type="InterPro" id="IPR029033">
    <property type="entry name" value="His_PPase_superfam"/>
</dbReference>
<feature type="compositionally biased region" description="Low complexity" evidence="1">
    <location>
        <begin position="688"/>
        <end position="727"/>
    </location>
</feature>
<feature type="region of interest" description="Disordered" evidence="1">
    <location>
        <begin position="569"/>
        <end position="773"/>
    </location>
</feature>
<dbReference type="EMBL" id="CH981524">
    <property type="protein sequence ID" value="EDK42427.1"/>
    <property type="molecule type" value="Genomic_DNA"/>
</dbReference>
<feature type="compositionally biased region" description="Polar residues" evidence="1">
    <location>
        <begin position="817"/>
        <end position="834"/>
    </location>
</feature>
<sequence>MSELYFLRHAQRIDHALQKDQLAKPISEQEYQPYDPPLTSSAVDQIKHVVDDICDTTDTFTDKESSLRKNVFIHFSPYLRCCQTADLLITELKAKFSEKFPNYKVRFQLLGDFALSEWIHENMKHKPPFVDSNDAYNMYTPNMKSLKNKNACSNFRPMITLGQYNGPDLTYKEYQLRCKEYFQKLLATYDKPTYIKNKDIIIVVSHGYLINNFMSCFLNHPVFEEIPDAALNFARRVKKEEFEKQQDDYDPEHYCWRMEKDALGLAEKEGVDAHLNLETEVVYYKTNFIKKNDLIEKPHENQMRDENKPRASFKIESTSASKNANGRPTVTSYLCPAAKNWKPNEKHYKIKAEFKAKMMNDEAFKRDFAITNPPSRQISPDVSPNSAPTRNNSVIDLSKIMSNDSIQPLKLKYSHTSEIPIHKINSRMNSQVNLQQAFAHNSSHNHSPSQVSSTESSHTDLPKYVAHLQNRHRSSSNPNSSVFVAPQTKDSYFPQVINRVRSNESDMSIDSTADHSFDELDIIDESLEGNGNGSGSGSGDNSSSQPPPPTAATIAAAAAANTSAMRASPIDTLNRARSLNKKPTNNPLLLSYKKRSQQSIPNIFSRTSNNNNSNNNNNNNDNNNNNNSTSTAEGATPDNEKDGNEADDDQSEGEDEDADEDYYYDDDDDDDDDGKKNKIPRERYVTYGSGSSNSGGSDSSNISSSDSINNGTSNNNHNNSSGNSFGGSKRDKSNEERSFSLKFNRDSSSTGQVRTEPGSQFTQPKLTAKSTSIANAEDNARYLANKKRPVFYNFDTDTDSDSDDASSNGKLKPALFSHNTSSKGQKYSFFGQNR</sequence>
<dbReference type="OrthoDB" id="3898179at2759"/>
<protein>
    <submittedName>
        <fullName evidence="2">Uncharacterized protein</fullName>
    </submittedName>
</protein>
<dbReference type="HOGENOM" id="CLU_017630_0_0_1"/>
<proteinExistence type="predicted"/>
<feature type="region of interest" description="Disordered" evidence="1">
    <location>
        <begin position="525"/>
        <end position="552"/>
    </location>
</feature>
<feature type="compositionally biased region" description="Low complexity" evidence="1">
    <location>
        <begin position="440"/>
        <end position="453"/>
    </location>
</feature>
<dbReference type="KEGG" id="lel:PVL30_000589"/>
<feature type="compositionally biased region" description="Basic and acidic residues" evidence="1">
    <location>
        <begin position="728"/>
        <end position="745"/>
    </location>
</feature>
<feature type="compositionally biased region" description="Low complexity" evidence="1">
    <location>
        <begin position="608"/>
        <end position="628"/>
    </location>
</feature>
<dbReference type="eggNOG" id="KOG3734">
    <property type="taxonomic scope" value="Eukaryota"/>
</dbReference>